<protein>
    <submittedName>
        <fullName evidence="1">Uncharacterized protein</fullName>
    </submittedName>
</protein>
<evidence type="ECO:0000313" key="1">
    <source>
        <dbReference type="EMBL" id="LAA84694.1"/>
    </source>
</evidence>
<sequence>MVEEQKGRKPLFIPETGIKKRIWVHPEEDKRNKHLHYIKSYICSLHNISIFYINVYISNFMFPFHQREKVRYKLLKSLQDILHFSMMISADLEVKATSMAH</sequence>
<accession>A0A2D4IKP9</accession>
<dbReference type="EMBL" id="IACK01106070">
    <property type="protein sequence ID" value="LAA84694.1"/>
    <property type="molecule type" value="Transcribed_RNA"/>
</dbReference>
<name>A0A2D4IKP9_MICLE</name>
<proteinExistence type="predicted"/>
<reference evidence="1" key="2">
    <citation type="submission" date="2017-11" db="EMBL/GenBank/DDBJ databases">
        <title>Coralsnake Venomics: Analyses of Venom Gland Transcriptomes and Proteomes of Six Brazilian Taxa.</title>
        <authorList>
            <person name="Aird S.D."/>
            <person name="Jorge da Silva N."/>
            <person name="Qiu L."/>
            <person name="Villar-Briones A."/>
            <person name="Aparecida-Saddi V."/>
            <person name="Campos-Telles M.P."/>
            <person name="Grau M."/>
            <person name="Mikheyev A.S."/>
        </authorList>
    </citation>
    <scope>NUCLEOTIDE SEQUENCE</scope>
    <source>
        <tissue evidence="1">Venom_gland</tissue>
    </source>
</reference>
<dbReference type="AlphaFoldDB" id="A0A2D4IKP9"/>
<organism evidence="1">
    <name type="scientific">Micrurus lemniscatus lemniscatus</name>
    <dbReference type="NCBI Taxonomy" id="129467"/>
    <lineage>
        <taxon>Eukaryota</taxon>
        <taxon>Metazoa</taxon>
        <taxon>Chordata</taxon>
        <taxon>Craniata</taxon>
        <taxon>Vertebrata</taxon>
        <taxon>Euteleostomi</taxon>
        <taxon>Lepidosauria</taxon>
        <taxon>Squamata</taxon>
        <taxon>Bifurcata</taxon>
        <taxon>Unidentata</taxon>
        <taxon>Episquamata</taxon>
        <taxon>Toxicofera</taxon>
        <taxon>Serpentes</taxon>
        <taxon>Colubroidea</taxon>
        <taxon>Elapidae</taxon>
        <taxon>Elapinae</taxon>
        <taxon>Micrurus</taxon>
    </lineage>
</organism>
<reference evidence="1" key="1">
    <citation type="submission" date="2017-07" db="EMBL/GenBank/DDBJ databases">
        <authorList>
            <person name="Mikheyev A."/>
            <person name="Grau M."/>
        </authorList>
    </citation>
    <scope>NUCLEOTIDE SEQUENCE</scope>
    <source>
        <tissue evidence="1">Venom_gland</tissue>
    </source>
</reference>